<dbReference type="Proteomes" id="UP001204061">
    <property type="component" value="Unassembled WGS sequence"/>
</dbReference>
<evidence type="ECO:0000313" key="10">
    <source>
        <dbReference type="Proteomes" id="UP001204061"/>
    </source>
</evidence>
<keyword evidence="5 9" id="KW-0255">Endonuclease</keyword>
<evidence type="ECO:0000256" key="4">
    <source>
        <dbReference type="ARBA" id="ARBA00022722"/>
    </source>
</evidence>
<keyword evidence="3" id="KW-0235">DNA replication</keyword>
<keyword evidence="6" id="KW-0378">Hydrolase</keyword>
<comment type="caution">
    <text evidence="9">The sequence shown here is derived from an EMBL/GenBank/DDBJ whole genome shotgun (WGS) entry which is preliminary data.</text>
</comment>
<dbReference type="GO" id="GO:0016787">
    <property type="term" value="F:hydrolase activity"/>
    <property type="evidence" value="ECO:0007669"/>
    <property type="project" value="UniProtKB-KW"/>
</dbReference>
<proteinExistence type="inferred from homology"/>
<feature type="domain" description="Replication gene A protein-like" evidence="8">
    <location>
        <begin position="172"/>
        <end position="459"/>
    </location>
</feature>
<name>A0AAW5MK38_AERVE</name>
<comment type="similarity">
    <text evidence="2">Belongs to the phage GPA family.</text>
</comment>
<dbReference type="AlphaFoldDB" id="A0AAW5MK38"/>
<gene>
    <name evidence="9" type="ORF">NS965_20740</name>
</gene>
<protein>
    <submittedName>
        <fullName evidence="9">Replication endonuclease</fullName>
    </submittedName>
</protein>
<dbReference type="InterPro" id="IPR008766">
    <property type="entry name" value="Replication_gene_A-like"/>
</dbReference>
<sequence length="796" mass="89249">MAEPMIRHLGGVTLPPNLLAAEHQQHMAWADHRMSLVEQHVAKPLAKTYLARYATKPRSAAIWLRNMSAACQQAAERFPVPPHELRNELRRDMIAAEWSGRCQIILADMTANGAVRAADLLEALAGQAKAWHFCPPLPTDPIANHMKLLGRELAEGERAALAPFVTKFEGNAASIMIRLLDEQWWRRRINRAWDVYCELIAIFTGQVRKGVSPYASHHARREHLARKTAQYHWAESRKVVNEELGQECDLLEAMMASVSNPMVRRCELMVRMRGFEELAKEQGHVGLFVTLTAPSQYHAWKQNQKTGKTFQNDKYNGSTPTQTQKMLCSQWAQFRAAIARRGLRTYGFRIAEPHHDATPHWHALFFVEPAQQQEFLTLLTFYFTQRDRHELGMPNTETLDYLNHNRIRNKAAKALALININDRATIKAIKPRVAWEIIDESKGSATGYIAKYVAKNIDGHRVGWDEEAEEAVETSTTGVAAWASRHRIRQFQQVGGPSVTVWRELRRLRDQVVEWDEILETARAAVNGSRWGDFIKAMGGIMLPRAEHLIQLSKRLESEATRYGEDRLRLMGVMSQQLNKLAQTRFEGWEIVKKGTKANQSSGAGVVFGERSELHSSGGSRATRSSVNNCTEGSKSGVKGSALAKELIRMGLDVSNEDLLLRGCIINADGQYVRLVGDRLIVTRNWPGAGDAVADQLTAEVEAELASNSTASSAALKQQARELMHSGGSVTDWLASLPLQQADEAIATLTRLVDDEEDRGRYQPTEQEQARVASLQADNQRHGAEIAKTRARLGVE</sequence>
<dbReference type="RefSeq" id="WP_257726029.1">
    <property type="nucleotide sequence ID" value="NZ_JANLFC010000082.1"/>
</dbReference>
<dbReference type="GO" id="GO:0004519">
    <property type="term" value="F:endonuclease activity"/>
    <property type="evidence" value="ECO:0007669"/>
    <property type="project" value="UniProtKB-KW"/>
</dbReference>
<reference evidence="9" key="1">
    <citation type="submission" date="2022-08" db="EMBL/GenBank/DDBJ databases">
        <title>A global survey of hypervirulent Aeromonas hydrophila identified this emerging pathogen in farmed fish in the lower Mekong River basin.</title>
        <authorList>
            <person name="Xu T."/>
            <person name="Rasmussen-Ivey C.R."/>
            <person name="Moen F.S."/>
            <person name="Fernandez Bravo A."/>
            <person name="Lamy B."/>
            <person name="Beaz-Hidalgo R."/>
            <person name="Khan C.D."/>
            <person name="Castro Escarpulli G."/>
            <person name="Yasin I.S.M."/>
            <person name="Figueras M.J."/>
            <person name="Azzam Sayuti M."/>
            <person name="Karim M.M."/>
            <person name="Alam K.M."/>
            <person name="Le T.T.T."/>
            <person name="Thao N.H.P."/>
            <person name="Addo S."/>
            <person name="Duodu S."/>
            <person name="Ali S."/>
            <person name="Mey S."/>
            <person name="Somony T."/>
            <person name="Liles M.R."/>
        </authorList>
    </citation>
    <scope>NUCLEOTIDE SEQUENCE</scope>
    <source>
        <strain evidence="9">0.14</strain>
    </source>
</reference>
<evidence type="ECO:0000259" key="8">
    <source>
        <dbReference type="Pfam" id="PF05840"/>
    </source>
</evidence>
<evidence type="ECO:0000256" key="7">
    <source>
        <dbReference type="SAM" id="MobiDB-lite"/>
    </source>
</evidence>
<comment type="function">
    <text evidence="1">Possible endonuclease which induces a single-strand cut and initiates DNA replication.</text>
</comment>
<evidence type="ECO:0000256" key="3">
    <source>
        <dbReference type="ARBA" id="ARBA00022705"/>
    </source>
</evidence>
<dbReference type="Pfam" id="PF05840">
    <property type="entry name" value="Phage_GPA"/>
    <property type="match status" value="1"/>
</dbReference>
<evidence type="ECO:0000256" key="6">
    <source>
        <dbReference type="ARBA" id="ARBA00022801"/>
    </source>
</evidence>
<evidence type="ECO:0000313" key="9">
    <source>
        <dbReference type="EMBL" id="MCR4450815.1"/>
    </source>
</evidence>
<evidence type="ECO:0000256" key="2">
    <source>
        <dbReference type="ARBA" id="ARBA00009260"/>
    </source>
</evidence>
<dbReference type="GO" id="GO:0006260">
    <property type="term" value="P:DNA replication"/>
    <property type="evidence" value="ECO:0007669"/>
    <property type="project" value="UniProtKB-KW"/>
</dbReference>
<feature type="compositionally biased region" description="Polar residues" evidence="7">
    <location>
        <begin position="615"/>
        <end position="634"/>
    </location>
</feature>
<feature type="region of interest" description="Disordered" evidence="7">
    <location>
        <begin position="757"/>
        <end position="796"/>
    </location>
</feature>
<evidence type="ECO:0000256" key="1">
    <source>
        <dbReference type="ARBA" id="ARBA00003293"/>
    </source>
</evidence>
<keyword evidence="4" id="KW-0540">Nuclease</keyword>
<dbReference type="EMBL" id="JANLFC010000082">
    <property type="protein sequence ID" value="MCR4450815.1"/>
    <property type="molecule type" value="Genomic_DNA"/>
</dbReference>
<organism evidence="9 10">
    <name type="scientific">Aeromonas veronii</name>
    <dbReference type="NCBI Taxonomy" id="654"/>
    <lineage>
        <taxon>Bacteria</taxon>
        <taxon>Pseudomonadati</taxon>
        <taxon>Pseudomonadota</taxon>
        <taxon>Gammaproteobacteria</taxon>
        <taxon>Aeromonadales</taxon>
        <taxon>Aeromonadaceae</taxon>
        <taxon>Aeromonas</taxon>
    </lineage>
</organism>
<feature type="region of interest" description="Disordered" evidence="7">
    <location>
        <begin position="614"/>
        <end position="635"/>
    </location>
</feature>
<accession>A0AAW5MK38</accession>
<evidence type="ECO:0000256" key="5">
    <source>
        <dbReference type="ARBA" id="ARBA00022759"/>
    </source>
</evidence>
<feature type="compositionally biased region" description="Basic and acidic residues" evidence="7">
    <location>
        <begin position="779"/>
        <end position="796"/>
    </location>
</feature>